<feature type="region of interest" description="Disordered" evidence="1">
    <location>
        <begin position="47"/>
        <end position="82"/>
    </location>
</feature>
<sequence>MTHLPALVLDRITLTGFVQRVLDEHEEPSTIIVCGAKDDFLEQLRVESTADAPQPEQDTASTQADLDDDISPQLKTSSSKRSRNLPTLRQLFTSRTVKLAFCPDITHLRAYLATYAMPQQVSPEVAGAQTDRGKRILAILNLIHIHRPTSAYSAQGLNRSFATAVEAAHHSGSHLLIAECATSSSSNDADIYQTLESYGPVDEAEVEVPAPASVWDAEVSILNVTTKSFGVGERGWVGRTVKLRTIAQRWCKFEDCRRA</sequence>
<reference evidence="2 3" key="2">
    <citation type="journal article" date="2021" name="Curr. Genet.">
        <title>Genetic response to nitrogen starvation in the aggressive Eucalyptus foliar pathogen Teratosphaeria destructans.</title>
        <authorList>
            <person name="Havenga M."/>
            <person name="Wingfield B.D."/>
            <person name="Wingfield M.J."/>
            <person name="Dreyer L.L."/>
            <person name="Roets F."/>
            <person name="Aylward J."/>
        </authorList>
    </citation>
    <scope>NUCLEOTIDE SEQUENCE [LARGE SCALE GENOMIC DNA]</scope>
    <source>
        <strain evidence="2">CMW44962</strain>
    </source>
</reference>
<reference evidence="2 3" key="1">
    <citation type="journal article" date="2018" name="IMA Fungus">
        <title>IMA Genome-F 10: Nine draft genome sequences of Claviceps purpurea s.lat., including C. arundinis, C. humidiphila, and C. cf. spartinae, pseudomolecules for the pitch canker pathogen Fusarium circinatum, draft genome of Davidsoniella eucalypti, Grosmannia galeiformis, Quambalaria eucalypti, and Teratosphaeria destructans.</title>
        <authorList>
            <person name="Wingfield B.D."/>
            <person name="Liu M."/>
            <person name="Nguyen H.D."/>
            <person name="Lane F.A."/>
            <person name="Morgan S.W."/>
            <person name="De Vos L."/>
            <person name="Wilken P.M."/>
            <person name="Duong T.A."/>
            <person name="Aylward J."/>
            <person name="Coetzee M.P."/>
            <person name="Dadej K."/>
            <person name="De Beer Z.W."/>
            <person name="Findlay W."/>
            <person name="Havenga M."/>
            <person name="Kolarik M."/>
            <person name="Menzies J.G."/>
            <person name="Naidoo K."/>
            <person name="Pochopski O."/>
            <person name="Shoukouhi P."/>
            <person name="Santana Q.C."/>
            <person name="Seifert K.A."/>
            <person name="Soal N."/>
            <person name="Steenkamp E.T."/>
            <person name="Tatham C.T."/>
            <person name="van der Nest M.A."/>
            <person name="Wingfield M.J."/>
        </authorList>
    </citation>
    <scope>NUCLEOTIDE SEQUENCE [LARGE SCALE GENOMIC DNA]</scope>
    <source>
        <strain evidence="2">CMW44962</strain>
    </source>
</reference>
<evidence type="ECO:0000313" key="3">
    <source>
        <dbReference type="Proteomes" id="UP001138500"/>
    </source>
</evidence>
<accession>A0A9W7VY02</accession>
<name>A0A9W7VY02_9PEZI</name>
<organism evidence="2 3">
    <name type="scientific">Teratosphaeria destructans</name>
    <dbReference type="NCBI Taxonomy" id="418781"/>
    <lineage>
        <taxon>Eukaryota</taxon>
        <taxon>Fungi</taxon>
        <taxon>Dikarya</taxon>
        <taxon>Ascomycota</taxon>
        <taxon>Pezizomycotina</taxon>
        <taxon>Dothideomycetes</taxon>
        <taxon>Dothideomycetidae</taxon>
        <taxon>Mycosphaerellales</taxon>
        <taxon>Teratosphaeriaceae</taxon>
        <taxon>Teratosphaeria</taxon>
    </lineage>
</organism>
<dbReference type="OrthoDB" id="5391496at2759"/>
<proteinExistence type="predicted"/>
<dbReference type="Proteomes" id="UP001138500">
    <property type="component" value="Unassembled WGS sequence"/>
</dbReference>
<comment type="caution">
    <text evidence="2">The sequence shown here is derived from an EMBL/GenBank/DDBJ whole genome shotgun (WGS) entry which is preliminary data.</text>
</comment>
<evidence type="ECO:0000313" key="2">
    <source>
        <dbReference type="EMBL" id="KAH9807822.1"/>
    </source>
</evidence>
<dbReference type="EMBL" id="RIBY02002622">
    <property type="protein sequence ID" value="KAH9807822.1"/>
    <property type="molecule type" value="Genomic_DNA"/>
</dbReference>
<evidence type="ECO:0000256" key="1">
    <source>
        <dbReference type="SAM" id="MobiDB-lite"/>
    </source>
</evidence>
<gene>
    <name evidence="2" type="ORF">Tdes44962_MAKER06338</name>
</gene>
<keyword evidence="3" id="KW-1185">Reference proteome</keyword>
<dbReference type="AlphaFoldDB" id="A0A9W7VY02"/>
<protein>
    <submittedName>
        <fullName evidence="2">Uncharacterized protein</fullName>
    </submittedName>
</protein>